<keyword evidence="3" id="KW-1185">Reference proteome</keyword>
<dbReference type="Proteomes" id="UP001152049">
    <property type="component" value="Unassembled WGS sequence"/>
</dbReference>
<dbReference type="EMBL" id="JAOQAZ010000045">
    <property type="protein sequence ID" value="KAJ4245777.1"/>
    <property type="molecule type" value="Genomic_DNA"/>
</dbReference>
<comment type="caution">
    <text evidence="2">The sequence shown here is derived from an EMBL/GenBank/DDBJ whole genome shotgun (WGS) entry which is preliminary data.</text>
</comment>
<sequence>MPQRLKTALEKNDIGGLDDGMFFDDAVTDEKDRPCSDDLIRQASRVAKHSNTCSSQLQDEAAWNNLVHSRILDLFLHDMHDGPGQDILDLMPCVTTNMNLRYHCFDEPASRVDYIVRLLPELEEDMEDDQSLELLTSDRMPTLNWTTNQLLPIAFSIETKRYGGDIPKGEQQLGIWNAAQWEFLISKAGVEAAQELDFIPGVVVNGDIWSLVITTRNVSKTTVFPGIVFGNTRSIIGVFQVIAGLRRLRRWALEVLWPWYKRHLPGLVDPSGQQ</sequence>
<evidence type="ECO:0000313" key="3">
    <source>
        <dbReference type="Proteomes" id="UP001152049"/>
    </source>
</evidence>
<dbReference type="InterPro" id="IPR046797">
    <property type="entry name" value="PDDEXK_12"/>
</dbReference>
<feature type="domain" description="PD-(D/E)XK nuclease-like" evidence="1">
    <location>
        <begin position="19"/>
        <end position="257"/>
    </location>
</feature>
<protein>
    <recommendedName>
        <fullName evidence="1">PD-(D/E)XK nuclease-like domain-containing protein</fullName>
    </recommendedName>
</protein>
<dbReference type="OrthoDB" id="4161186at2759"/>
<reference evidence="2" key="1">
    <citation type="submission" date="2022-09" db="EMBL/GenBank/DDBJ databases">
        <title>Fusarium specimens isolated from Avocado Roots.</title>
        <authorList>
            <person name="Stajich J."/>
            <person name="Roper C."/>
            <person name="Heimlech-Rivalta G."/>
        </authorList>
    </citation>
    <scope>NUCLEOTIDE SEQUENCE</scope>
    <source>
        <strain evidence="2">CF00136</strain>
    </source>
</reference>
<organism evidence="2 3">
    <name type="scientific">Fusarium torreyae</name>
    <dbReference type="NCBI Taxonomy" id="1237075"/>
    <lineage>
        <taxon>Eukaryota</taxon>
        <taxon>Fungi</taxon>
        <taxon>Dikarya</taxon>
        <taxon>Ascomycota</taxon>
        <taxon>Pezizomycotina</taxon>
        <taxon>Sordariomycetes</taxon>
        <taxon>Hypocreomycetidae</taxon>
        <taxon>Hypocreales</taxon>
        <taxon>Nectriaceae</taxon>
        <taxon>Fusarium</taxon>
    </lineage>
</organism>
<evidence type="ECO:0000313" key="2">
    <source>
        <dbReference type="EMBL" id="KAJ4245777.1"/>
    </source>
</evidence>
<dbReference type="AlphaFoldDB" id="A0A9W8RN86"/>
<proteinExistence type="predicted"/>
<name>A0A9W8RN86_9HYPO</name>
<evidence type="ECO:0000259" key="1">
    <source>
        <dbReference type="Pfam" id="PF20516"/>
    </source>
</evidence>
<dbReference type="Pfam" id="PF20516">
    <property type="entry name" value="PDDEXK_12"/>
    <property type="match status" value="1"/>
</dbReference>
<accession>A0A9W8RN86</accession>
<gene>
    <name evidence="2" type="ORF">NW762_013901</name>
</gene>